<keyword evidence="4" id="KW-0255">Endonuclease</keyword>
<feature type="domain" description="Reverse transcriptase RNase H-like" evidence="7">
    <location>
        <begin position="3"/>
        <end position="91"/>
    </location>
</feature>
<keyword evidence="5" id="KW-0378">Hydrolase</keyword>
<dbReference type="GO" id="GO:0003964">
    <property type="term" value="F:RNA-directed DNA polymerase activity"/>
    <property type="evidence" value="ECO:0007669"/>
    <property type="project" value="UniProtKB-KW"/>
</dbReference>
<evidence type="ECO:0000256" key="6">
    <source>
        <dbReference type="ARBA" id="ARBA00022918"/>
    </source>
</evidence>
<dbReference type="Pfam" id="PF17917">
    <property type="entry name" value="RT_RNaseH"/>
    <property type="match status" value="1"/>
</dbReference>
<dbReference type="SUPFAM" id="SSF56672">
    <property type="entry name" value="DNA/RNA polymerases"/>
    <property type="match status" value="1"/>
</dbReference>
<dbReference type="InterPro" id="IPR041373">
    <property type="entry name" value="RT_RNaseH"/>
</dbReference>
<keyword evidence="2" id="KW-0548">Nucleotidyltransferase</keyword>
<dbReference type="GO" id="GO:0004519">
    <property type="term" value="F:endonuclease activity"/>
    <property type="evidence" value="ECO:0007669"/>
    <property type="project" value="UniProtKB-KW"/>
</dbReference>
<accession>A0A820NV22</accession>
<dbReference type="PANTHER" id="PTHR34072">
    <property type="entry name" value="ENZYMATIC POLYPROTEIN-RELATED"/>
    <property type="match status" value="1"/>
</dbReference>
<name>A0A820NV22_9BILA</name>
<dbReference type="AlphaFoldDB" id="A0A820NV22"/>
<protein>
    <recommendedName>
        <fullName evidence="7">Reverse transcriptase RNase H-like domain-containing protein</fullName>
    </recommendedName>
</protein>
<dbReference type="CDD" id="cd09274">
    <property type="entry name" value="RNase_HI_RT_Ty3"/>
    <property type="match status" value="1"/>
</dbReference>
<evidence type="ECO:0000313" key="9">
    <source>
        <dbReference type="Proteomes" id="UP000663836"/>
    </source>
</evidence>
<dbReference type="GO" id="GO:0016787">
    <property type="term" value="F:hydrolase activity"/>
    <property type="evidence" value="ECO:0007669"/>
    <property type="project" value="UniProtKB-KW"/>
</dbReference>
<evidence type="ECO:0000256" key="1">
    <source>
        <dbReference type="ARBA" id="ARBA00022679"/>
    </source>
</evidence>
<dbReference type="InterPro" id="IPR043502">
    <property type="entry name" value="DNA/RNA_pol_sf"/>
</dbReference>
<dbReference type="EMBL" id="CAJOBD010065629">
    <property type="protein sequence ID" value="CAF4396760.1"/>
    <property type="molecule type" value="Genomic_DNA"/>
</dbReference>
<evidence type="ECO:0000256" key="3">
    <source>
        <dbReference type="ARBA" id="ARBA00022722"/>
    </source>
</evidence>
<comment type="caution">
    <text evidence="8">The sequence shown here is derived from an EMBL/GenBank/DDBJ whole genome shotgun (WGS) entry which is preliminary data.</text>
</comment>
<proteinExistence type="predicted"/>
<evidence type="ECO:0000256" key="4">
    <source>
        <dbReference type="ARBA" id="ARBA00022759"/>
    </source>
</evidence>
<evidence type="ECO:0000256" key="5">
    <source>
        <dbReference type="ARBA" id="ARBA00022801"/>
    </source>
</evidence>
<keyword evidence="6" id="KW-0695">RNA-directed DNA polymerase</keyword>
<dbReference type="Gene3D" id="3.10.20.370">
    <property type="match status" value="1"/>
</dbReference>
<dbReference type="Proteomes" id="UP000663836">
    <property type="component" value="Unassembled WGS sequence"/>
</dbReference>
<evidence type="ECO:0000313" key="8">
    <source>
        <dbReference type="EMBL" id="CAF4396760.1"/>
    </source>
</evidence>
<keyword evidence="1" id="KW-0808">Transferase</keyword>
<evidence type="ECO:0000256" key="2">
    <source>
        <dbReference type="ARBA" id="ARBA00022695"/>
    </source>
</evidence>
<sequence>MIAVKGVLMQNNGNSERPIAYESRQLNDVESRYSIYEQELLAIIVCLRTWRYYLEGITFIIHIDQKSLQHISMQKHLSRCMVRWIEYLQQFNFKIEYKPGRESIVANALSPLYTS</sequence>
<keyword evidence="3" id="KW-0540">Nuclease</keyword>
<organism evidence="8 9">
    <name type="scientific">Rotaria sordida</name>
    <dbReference type="NCBI Taxonomy" id="392033"/>
    <lineage>
        <taxon>Eukaryota</taxon>
        <taxon>Metazoa</taxon>
        <taxon>Spiralia</taxon>
        <taxon>Gnathifera</taxon>
        <taxon>Rotifera</taxon>
        <taxon>Eurotatoria</taxon>
        <taxon>Bdelloidea</taxon>
        <taxon>Philodinida</taxon>
        <taxon>Philodinidae</taxon>
        <taxon>Rotaria</taxon>
    </lineage>
</organism>
<evidence type="ECO:0000259" key="7">
    <source>
        <dbReference type="Pfam" id="PF17917"/>
    </source>
</evidence>
<reference evidence="8" key="1">
    <citation type="submission" date="2021-02" db="EMBL/GenBank/DDBJ databases">
        <authorList>
            <person name="Nowell W R."/>
        </authorList>
    </citation>
    <scope>NUCLEOTIDE SEQUENCE</scope>
</reference>
<gene>
    <name evidence="8" type="ORF">JBS370_LOCUS43327</name>
</gene>